<name>A0ABQ2MW61_9MICO</name>
<dbReference type="EMBL" id="BMMQ01000001">
    <property type="protein sequence ID" value="GGO59859.1"/>
    <property type="molecule type" value="Genomic_DNA"/>
</dbReference>
<feature type="domain" description="DNA primase/polymerase bifunctional N-terminal" evidence="2">
    <location>
        <begin position="24"/>
        <end position="190"/>
    </location>
</feature>
<dbReference type="Proteomes" id="UP000638043">
    <property type="component" value="Unassembled WGS sequence"/>
</dbReference>
<reference evidence="4" key="1">
    <citation type="journal article" date="2019" name="Int. J. Syst. Evol. Microbiol.">
        <title>The Global Catalogue of Microorganisms (GCM) 10K type strain sequencing project: providing services to taxonomists for standard genome sequencing and annotation.</title>
        <authorList>
            <consortium name="The Broad Institute Genomics Platform"/>
            <consortium name="The Broad Institute Genome Sequencing Center for Infectious Disease"/>
            <person name="Wu L."/>
            <person name="Ma J."/>
        </authorList>
    </citation>
    <scope>NUCLEOTIDE SEQUENCE [LARGE SCALE GENOMIC DNA]</scope>
    <source>
        <strain evidence="4">CGMCC 4.7181</strain>
    </source>
</reference>
<evidence type="ECO:0000313" key="3">
    <source>
        <dbReference type="EMBL" id="GGO59859.1"/>
    </source>
</evidence>
<protein>
    <submittedName>
        <fullName evidence="3">DNA primase</fullName>
    </submittedName>
</protein>
<proteinExistence type="predicted"/>
<dbReference type="SUPFAM" id="SSF56747">
    <property type="entry name" value="Prim-pol domain"/>
    <property type="match status" value="1"/>
</dbReference>
<keyword evidence="4" id="KW-1185">Reference proteome</keyword>
<feature type="domain" description="Primase C-terminal 1" evidence="1">
    <location>
        <begin position="216"/>
        <end position="278"/>
    </location>
</feature>
<dbReference type="RefSeq" id="WP_188699708.1">
    <property type="nucleotide sequence ID" value="NZ_BMMQ01000001.1"/>
</dbReference>
<dbReference type="InterPro" id="IPR015330">
    <property type="entry name" value="DNA_primase/pol_bifunc_N"/>
</dbReference>
<dbReference type="SMART" id="SM00942">
    <property type="entry name" value="PriCT_1"/>
    <property type="match status" value="1"/>
</dbReference>
<evidence type="ECO:0000259" key="2">
    <source>
        <dbReference type="SMART" id="SM00943"/>
    </source>
</evidence>
<evidence type="ECO:0000259" key="1">
    <source>
        <dbReference type="SMART" id="SM00942"/>
    </source>
</evidence>
<evidence type="ECO:0000313" key="4">
    <source>
        <dbReference type="Proteomes" id="UP000638043"/>
    </source>
</evidence>
<accession>A0ABQ2MW61</accession>
<dbReference type="CDD" id="cd04859">
    <property type="entry name" value="Prim_Pol"/>
    <property type="match status" value="1"/>
</dbReference>
<dbReference type="Pfam" id="PF09250">
    <property type="entry name" value="Prim-Pol"/>
    <property type="match status" value="1"/>
</dbReference>
<comment type="caution">
    <text evidence="3">The sequence shown here is derived from an EMBL/GenBank/DDBJ whole genome shotgun (WGS) entry which is preliminary data.</text>
</comment>
<gene>
    <name evidence="3" type="ORF">GCM10010910_03840</name>
</gene>
<dbReference type="SMART" id="SM00943">
    <property type="entry name" value="Prim-Pol"/>
    <property type="match status" value="1"/>
</dbReference>
<sequence length="303" mass="32243">MSRADAFFAVMAIMDEHAPTRRAAMALARGGVPVFPCEPQGKRPATQHGMLDATTEIEQIDAWWRRMPTANIGMPTGGPSGIVVVDVDVHGSADGYRASEAARRAGLLDGWQMQAVTPTGGMHIYFPSSGEDQRSWQAARVGVDFRGDGGYIIVPPSQRTVEGQRAVYAVSSLSPVPGRDLDSARLREFLDPRPEPSRSPIESHALEDHDVARIAAWVTRLQEGERNHGLFWAACKLAEHGTAAQDAHDILTQAACQAGLSEREAGATIRSAYRAAAGVTGTTPAAGAVTHAAPHAVPARSLS</sequence>
<dbReference type="InterPro" id="IPR014820">
    <property type="entry name" value="PriCT_1"/>
</dbReference>
<organism evidence="3 4">
    <name type="scientific">Microbacterium nanhaiense</name>
    <dbReference type="NCBI Taxonomy" id="1301026"/>
    <lineage>
        <taxon>Bacteria</taxon>
        <taxon>Bacillati</taxon>
        <taxon>Actinomycetota</taxon>
        <taxon>Actinomycetes</taxon>
        <taxon>Micrococcales</taxon>
        <taxon>Microbacteriaceae</taxon>
        <taxon>Microbacterium</taxon>
    </lineage>
</organism>